<name>A0ABP9Z1T9_9FUNG</name>
<organism evidence="2 3">
    <name type="scientific">Mucor flavus</name>
    <dbReference type="NCBI Taxonomy" id="439312"/>
    <lineage>
        <taxon>Eukaryota</taxon>
        <taxon>Fungi</taxon>
        <taxon>Fungi incertae sedis</taxon>
        <taxon>Mucoromycota</taxon>
        <taxon>Mucoromycotina</taxon>
        <taxon>Mucoromycetes</taxon>
        <taxon>Mucorales</taxon>
        <taxon>Mucorineae</taxon>
        <taxon>Mucoraceae</taxon>
        <taxon>Mucor</taxon>
    </lineage>
</organism>
<keyword evidence="3" id="KW-1185">Reference proteome</keyword>
<evidence type="ECO:0000313" key="3">
    <source>
        <dbReference type="Proteomes" id="UP001473302"/>
    </source>
</evidence>
<sequence>MTHSLPTRSPFRKSGNHSVDDTTRKYGSLKIVTTPSTSSTMSQKVKDEATSSTISSPSRVRQRLSSLFRASSPVVSTLKESFNNKRASLSTLSFTSASPVIAEESPCMESMDDTHSIATTLSSSGSSDHMPASPADTKALGWQPSVTELRFEPGCDKASTLPPPTIPVHFATTRTNASLAFQVHQILGSTLDEVDEEIDKDWENSRNVLRQSLVLSVKSPMLF</sequence>
<evidence type="ECO:0000256" key="1">
    <source>
        <dbReference type="SAM" id="MobiDB-lite"/>
    </source>
</evidence>
<proteinExistence type="predicted"/>
<accession>A0ABP9Z1T9</accession>
<reference evidence="2 3" key="1">
    <citation type="submission" date="2024-04" db="EMBL/GenBank/DDBJ databases">
        <title>genome sequences of Mucor flavus KT1a and Helicostylum pulchrum KT1b strains isolated from the surface of a dry-aged beef.</title>
        <authorList>
            <person name="Toyotome T."/>
            <person name="Hosono M."/>
            <person name="Torimaru M."/>
            <person name="Fukuda K."/>
            <person name="Mikami N."/>
        </authorList>
    </citation>
    <scope>NUCLEOTIDE SEQUENCE [LARGE SCALE GENOMIC DNA]</scope>
    <source>
        <strain evidence="2 3">KT1a</strain>
    </source>
</reference>
<evidence type="ECO:0000313" key="2">
    <source>
        <dbReference type="EMBL" id="GAA5813070.1"/>
    </source>
</evidence>
<feature type="compositionally biased region" description="Polar residues" evidence="1">
    <location>
        <begin position="31"/>
        <end position="43"/>
    </location>
</feature>
<dbReference type="EMBL" id="BAABUK010000015">
    <property type="protein sequence ID" value="GAA5813070.1"/>
    <property type="molecule type" value="Genomic_DNA"/>
</dbReference>
<gene>
    <name evidence="2" type="ORF">MFLAVUS_006537</name>
</gene>
<protein>
    <submittedName>
        <fullName evidence="2">Uncharacterized protein</fullName>
    </submittedName>
</protein>
<comment type="caution">
    <text evidence="2">The sequence shown here is derived from an EMBL/GenBank/DDBJ whole genome shotgun (WGS) entry which is preliminary data.</text>
</comment>
<feature type="region of interest" description="Disordered" evidence="1">
    <location>
        <begin position="1"/>
        <end position="57"/>
    </location>
</feature>
<dbReference type="Proteomes" id="UP001473302">
    <property type="component" value="Unassembled WGS sequence"/>
</dbReference>